<feature type="transmembrane region" description="Helical" evidence="5">
    <location>
        <begin position="45"/>
        <end position="65"/>
    </location>
</feature>
<feature type="transmembrane region" description="Helical" evidence="5">
    <location>
        <begin position="236"/>
        <end position="254"/>
    </location>
</feature>
<dbReference type="AlphaFoldDB" id="A0A0G0ULF1"/>
<evidence type="ECO:0000313" key="6">
    <source>
        <dbReference type="EMBL" id="KKR51077.1"/>
    </source>
</evidence>
<accession>A0A0G0ULF1</accession>
<evidence type="ECO:0000256" key="5">
    <source>
        <dbReference type="SAM" id="Phobius"/>
    </source>
</evidence>
<comment type="subcellular location">
    <subcellularLocation>
        <location evidence="1">Endomembrane system</location>
        <topology evidence="1">Multi-pass membrane protein</topology>
    </subcellularLocation>
</comment>
<feature type="transmembrane region" description="Helical" evidence="5">
    <location>
        <begin position="202"/>
        <end position="224"/>
    </location>
</feature>
<evidence type="ECO:0000256" key="3">
    <source>
        <dbReference type="ARBA" id="ARBA00022989"/>
    </source>
</evidence>
<dbReference type="PANTHER" id="PTHR31851">
    <property type="entry name" value="FE(2+)/MN(2+) TRANSPORTER PCL1"/>
    <property type="match status" value="1"/>
</dbReference>
<dbReference type="InterPro" id="IPR008217">
    <property type="entry name" value="Ccc1_fam"/>
</dbReference>
<name>A0A0G0ULF1_9BACT</name>
<dbReference type="EMBL" id="LBYI01000003">
    <property type="protein sequence ID" value="KKR51077.1"/>
    <property type="molecule type" value="Genomic_DNA"/>
</dbReference>
<evidence type="ECO:0000256" key="2">
    <source>
        <dbReference type="ARBA" id="ARBA00022692"/>
    </source>
</evidence>
<keyword evidence="4 5" id="KW-0472">Membrane</keyword>
<keyword evidence="3 5" id="KW-1133">Transmembrane helix</keyword>
<proteinExistence type="predicted"/>
<evidence type="ECO:0008006" key="8">
    <source>
        <dbReference type="Google" id="ProtNLM"/>
    </source>
</evidence>
<dbReference type="Proteomes" id="UP000034531">
    <property type="component" value="Unassembled WGS sequence"/>
</dbReference>
<reference evidence="6 7" key="1">
    <citation type="journal article" date="2015" name="Nature">
        <title>rRNA introns, odd ribosomes, and small enigmatic genomes across a large radiation of phyla.</title>
        <authorList>
            <person name="Brown C.T."/>
            <person name="Hug L.A."/>
            <person name="Thomas B.C."/>
            <person name="Sharon I."/>
            <person name="Castelle C.J."/>
            <person name="Singh A."/>
            <person name="Wilkins M.J."/>
            <person name="Williams K.H."/>
            <person name="Banfield J.F."/>
        </authorList>
    </citation>
    <scope>NUCLEOTIDE SEQUENCE [LARGE SCALE GENOMIC DNA]</scope>
</reference>
<comment type="caution">
    <text evidence="6">The sequence shown here is derived from an EMBL/GenBank/DDBJ whole genome shotgun (WGS) entry which is preliminary data.</text>
</comment>
<protein>
    <recommendedName>
        <fullName evidence="8">Integral membrane protein</fullName>
    </recommendedName>
</protein>
<evidence type="ECO:0000256" key="4">
    <source>
        <dbReference type="ARBA" id="ARBA00023136"/>
    </source>
</evidence>
<keyword evidence="2 5" id="KW-0812">Transmembrane</keyword>
<sequence length="259" mass="28698">MKQNIDGYLKEVLARKEKYLSENEQYRKHENLYHRHTAGKYIGDFIYGANDGIITTFAVVAGAVGASLSPVVILILGFANIVADGFSMGASNYLGRRSEQDYARAQRKKEEWEIDHLREIEVEEIREIFEKKGFRGKDLERAVEIVTSNRNVWLDVMMKDELGIIESGKEDPRKHGLVTFCAFIVAGIIPLLPFVVPGLPNTFLISVVLGGIALFAAGAFRTLITTVSWVRGGLEVLLVGSSAAVAAYIVGYFVEGLVR</sequence>
<feature type="transmembrane region" description="Helical" evidence="5">
    <location>
        <begin position="71"/>
        <end position="94"/>
    </location>
</feature>
<dbReference type="GO" id="GO:0030026">
    <property type="term" value="P:intracellular manganese ion homeostasis"/>
    <property type="evidence" value="ECO:0007669"/>
    <property type="project" value="InterPro"/>
</dbReference>
<gene>
    <name evidence="6" type="ORF">UT84_C0003G0072</name>
</gene>
<dbReference type="GO" id="GO:0005384">
    <property type="term" value="F:manganese ion transmembrane transporter activity"/>
    <property type="evidence" value="ECO:0007669"/>
    <property type="project" value="InterPro"/>
</dbReference>
<dbReference type="Pfam" id="PF01988">
    <property type="entry name" value="VIT1"/>
    <property type="match status" value="1"/>
</dbReference>
<feature type="transmembrane region" description="Helical" evidence="5">
    <location>
        <begin position="177"/>
        <end position="196"/>
    </location>
</feature>
<evidence type="ECO:0000256" key="1">
    <source>
        <dbReference type="ARBA" id="ARBA00004127"/>
    </source>
</evidence>
<dbReference type="GO" id="GO:0012505">
    <property type="term" value="C:endomembrane system"/>
    <property type="evidence" value="ECO:0007669"/>
    <property type="project" value="UniProtKB-SubCell"/>
</dbReference>
<organism evidence="6 7">
    <name type="scientific">Candidatus Curtissbacteria bacterium GW2011_GWA1_40_16</name>
    <dbReference type="NCBI Taxonomy" id="1618405"/>
    <lineage>
        <taxon>Bacteria</taxon>
        <taxon>Candidatus Curtissiibacteriota</taxon>
    </lineage>
</organism>
<evidence type="ECO:0000313" key="7">
    <source>
        <dbReference type="Proteomes" id="UP000034531"/>
    </source>
</evidence>